<dbReference type="EMBL" id="CP012333">
    <property type="protein sequence ID" value="AKV04115.1"/>
    <property type="molecule type" value="Genomic_DNA"/>
</dbReference>
<feature type="chain" id="PRO_5005467356" evidence="1">
    <location>
        <begin position="28"/>
        <end position="814"/>
    </location>
</feature>
<feature type="signal peptide" evidence="1">
    <location>
        <begin position="1"/>
        <end position="27"/>
    </location>
</feature>
<evidence type="ECO:0000313" key="3">
    <source>
        <dbReference type="Proteomes" id="UP000064967"/>
    </source>
</evidence>
<dbReference type="KEGG" id="llu:AKJ09_10778"/>
<dbReference type="Proteomes" id="UP000064967">
    <property type="component" value="Chromosome"/>
</dbReference>
<evidence type="ECO:0000256" key="1">
    <source>
        <dbReference type="SAM" id="SignalP"/>
    </source>
</evidence>
<proteinExistence type="predicted"/>
<protein>
    <submittedName>
        <fullName evidence="2">Uncharacterized protein</fullName>
    </submittedName>
</protein>
<evidence type="ECO:0000313" key="2">
    <source>
        <dbReference type="EMBL" id="AKV04115.1"/>
    </source>
</evidence>
<reference evidence="2 3" key="1">
    <citation type="submission" date="2015-08" db="EMBL/GenBank/DDBJ databases">
        <authorList>
            <person name="Babu N.S."/>
            <person name="Beckwith C.J."/>
            <person name="Beseler K.G."/>
            <person name="Brison A."/>
            <person name="Carone J.V."/>
            <person name="Caskin T.P."/>
            <person name="Diamond M."/>
            <person name="Durham M.E."/>
            <person name="Foxe J.M."/>
            <person name="Go M."/>
            <person name="Henderson B.A."/>
            <person name="Jones I.B."/>
            <person name="McGettigan J.A."/>
            <person name="Micheletti S.J."/>
            <person name="Nasrallah M.E."/>
            <person name="Ortiz D."/>
            <person name="Piller C.R."/>
            <person name="Privatt S.R."/>
            <person name="Schneider S.L."/>
            <person name="Sharp S."/>
            <person name="Smith T.C."/>
            <person name="Stanton J.D."/>
            <person name="Ullery H.E."/>
            <person name="Wilson R.J."/>
            <person name="Serrano M.G."/>
            <person name="Buck G."/>
            <person name="Lee V."/>
            <person name="Wang Y."/>
            <person name="Carvalho R."/>
            <person name="Voegtly L."/>
            <person name="Shi R."/>
            <person name="Duckworth R."/>
            <person name="Johnson A."/>
            <person name="Loviza R."/>
            <person name="Walstead R."/>
            <person name="Shah Z."/>
            <person name="Kiflezghi M."/>
            <person name="Wade K."/>
            <person name="Ball S.L."/>
            <person name="Bradley K.W."/>
            <person name="Asai D.J."/>
            <person name="Bowman C.A."/>
            <person name="Russell D.A."/>
            <person name="Pope W.H."/>
            <person name="Jacobs-Sera D."/>
            <person name="Hendrix R.W."/>
            <person name="Hatfull G.F."/>
        </authorList>
    </citation>
    <scope>NUCLEOTIDE SEQUENCE [LARGE SCALE GENOMIC DNA]</scope>
    <source>
        <strain evidence="2 3">DSM 27648</strain>
    </source>
</reference>
<accession>A0A0K1QFA2</accession>
<keyword evidence="1" id="KW-0732">Signal</keyword>
<dbReference type="AlphaFoldDB" id="A0A0K1QFA2"/>
<dbReference type="STRING" id="1391654.AKJ09_10778"/>
<name>A0A0K1QFA2_9BACT</name>
<organism evidence="2 3">
    <name type="scientific">Labilithrix luteola</name>
    <dbReference type="NCBI Taxonomy" id="1391654"/>
    <lineage>
        <taxon>Bacteria</taxon>
        <taxon>Pseudomonadati</taxon>
        <taxon>Myxococcota</taxon>
        <taxon>Polyangia</taxon>
        <taxon>Polyangiales</taxon>
        <taxon>Labilitrichaceae</taxon>
        <taxon>Labilithrix</taxon>
    </lineage>
</organism>
<keyword evidence="3" id="KW-1185">Reference proteome</keyword>
<gene>
    <name evidence="2" type="ORF">AKJ09_10778</name>
</gene>
<sequence length="814" mass="86612">MRATKRLAVARSSVSALRGLRAMTASALVALLPACGPTLGKHVAEGDAAHARGDDKAALRAYEKALAEDRLTDHERGEVIDRMAAVEHVGGGIDAVVAYRKLLGDPALSSRDRSVVLEHMARIADGFARSGRHAEAASIHAIVLETGGARVPDRARVVAAVRDETEAAARAQMTRLAASSASLSKFESLANARFDVHRTGGSTMLERDLASAMEATANALWPDVESLERKARLEAAMTLAYALTAPLDPKSPIRAKRNDVTARITARIEATVAEARGHGGALAMRTGWMERVTGRTHELRREALDDLDRKARVKWALEITPACTDASSSLAPAISGGSGALVATRLDVGRCAPDETTTTRHETFVYYVTESYTETKTVYDTVSEYQGQRCTTSYGSSYPSCTSQYGTRQVPRTEYVTKTRQVPRTGVNTITETTYTYAVSGTVRFAFDEKVLLQPFEGQASEVHKVTVGPAGTKEEGGLAADAKAAALARASEGIAAGKVRVDAERARQWLVRASAAETQKRDFDAEDAFAVATRIEGKASPQAKAFFARRLGMDSDPADALAGNSLPAPMTAGLALRGEGNVFARTPLDTATTEERDGSEGYRPKGDFWIGVTYLGSSEALRNGVPAPSRNGLGASFRIGTALFSRAVSPLGPTMFDQLRGEVAFGTRLSPALDDARSPLDSSFLYALGVDYTVLAGYRTPRFGLFGGVDPRARTLGIGDLRTYGLAAPIALRGELRLNGPAVLLLTAWGFSPVGDVDTFGVDAALPLSREGWMVSGAVERSTGPTSVAGQATRERTEDTGVFSFGLGFGKRL</sequence>